<dbReference type="CDD" id="cd03808">
    <property type="entry name" value="GT4_CapM-like"/>
    <property type="match status" value="1"/>
</dbReference>
<comment type="caution">
    <text evidence="3">The sequence shown here is derived from an EMBL/GenBank/DDBJ whole genome shotgun (WGS) entry which is preliminary data.</text>
</comment>
<evidence type="ECO:0000259" key="1">
    <source>
        <dbReference type="Pfam" id="PF00534"/>
    </source>
</evidence>
<feature type="domain" description="Glycosyl transferase family 1" evidence="1">
    <location>
        <begin position="183"/>
        <end position="347"/>
    </location>
</feature>
<protein>
    <submittedName>
        <fullName evidence="3">Glycosyl transferase family 1</fullName>
    </submittedName>
</protein>
<dbReference type="OrthoDB" id="9775208at2"/>
<reference evidence="3 4" key="1">
    <citation type="submission" date="2016-09" db="EMBL/GenBank/DDBJ databases">
        <title>Pseudoalteromonas amylolytica sp. nov., isolated from the surface seawater.</title>
        <authorList>
            <person name="Wu Y.-H."/>
            <person name="Cheng H."/>
            <person name="Jin X.-B."/>
            <person name="Wang C.-S."/>
            <person name="Xu X.-W."/>
        </authorList>
    </citation>
    <scope>NUCLEOTIDE SEQUENCE [LARGE SCALE GENOMIC DNA]</scope>
    <source>
        <strain evidence="3 4">JW1</strain>
    </source>
</reference>
<accession>A0A1S1N272</accession>
<evidence type="ECO:0000313" key="4">
    <source>
        <dbReference type="Proteomes" id="UP000179786"/>
    </source>
</evidence>
<dbReference type="EMBL" id="MKJU01000006">
    <property type="protein sequence ID" value="OHU92704.1"/>
    <property type="molecule type" value="Genomic_DNA"/>
</dbReference>
<proteinExistence type="predicted"/>
<dbReference type="Pfam" id="PF00534">
    <property type="entry name" value="Glycos_transf_1"/>
    <property type="match status" value="1"/>
</dbReference>
<dbReference type="InterPro" id="IPR001296">
    <property type="entry name" value="Glyco_trans_1"/>
</dbReference>
<dbReference type="PANTHER" id="PTHR45947">
    <property type="entry name" value="SULFOQUINOVOSYL TRANSFERASE SQD2"/>
    <property type="match status" value="1"/>
</dbReference>
<dbReference type="PANTHER" id="PTHR45947:SF3">
    <property type="entry name" value="SULFOQUINOVOSYL TRANSFERASE SQD2"/>
    <property type="match status" value="1"/>
</dbReference>
<dbReference type="Pfam" id="PF13477">
    <property type="entry name" value="Glyco_trans_4_2"/>
    <property type="match status" value="1"/>
</dbReference>
<keyword evidence="3" id="KW-0808">Transferase</keyword>
<keyword evidence="4" id="KW-1185">Reference proteome</keyword>
<dbReference type="RefSeq" id="WP_070983263.1">
    <property type="nucleotide sequence ID" value="NZ_MKJU01000006.1"/>
</dbReference>
<dbReference type="Proteomes" id="UP000179786">
    <property type="component" value="Unassembled WGS sequence"/>
</dbReference>
<dbReference type="SUPFAM" id="SSF53756">
    <property type="entry name" value="UDP-Glycosyltransferase/glycogen phosphorylase"/>
    <property type="match status" value="1"/>
</dbReference>
<feature type="domain" description="Glycosyltransferase subfamily 4-like N-terminal" evidence="2">
    <location>
        <begin position="21"/>
        <end position="154"/>
    </location>
</feature>
<evidence type="ECO:0000259" key="2">
    <source>
        <dbReference type="Pfam" id="PF13477"/>
    </source>
</evidence>
<name>A0A1S1N272_9GAMM</name>
<dbReference type="GO" id="GO:0016757">
    <property type="term" value="F:glycosyltransferase activity"/>
    <property type="evidence" value="ECO:0007669"/>
    <property type="project" value="InterPro"/>
</dbReference>
<dbReference type="Gene3D" id="3.40.50.2000">
    <property type="entry name" value="Glycogen Phosphorylase B"/>
    <property type="match status" value="2"/>
</dbReference>
<sequence>MSKIIVLGALPSSLVNFRGELLKSLVEAGHEVIGMASGATEQEIEQLKLMKVRYVNYDVQRNGLNPISDFKTLWQLRAIFKREKPDIILAYTIKPVIWGGIAAKRLTGCRFYALITGLGFAFQRGGLKRNILVSLVVKLYRNALSKASGVIFQNSDNRVVFIDMGICPQEKTYQVNGSGVKLEHFKPAKLPDKPVFLLIARLLGDKGIREYAEAAMAVKRKHPHAIFQLVGPEDPSPDGIKMSEVDSWQQQGAIQYLGATTDVRPFIKNCSIFVLPSYHEGMPRTVLEAMAMSRPILTTDVPGCRNTVIEGVNGFLVEKGNVEQLADKLNWYIENQPRWGEMAQASYKIAVEKFDVKKVNTELMSILLGRGYE</sequence>
<dbReference type="InterPro" id="IPR050194">
    <property type="entry name" value="Glycosyltransferase_grp1"/>
</dbReference>
<evidence type="ECO:0000313" key="3">
    <source>
        <dbReference type="EMBL" id="OHU92704.1"/>
    </source>
</evidence>
<organism evidence="3 4">
    <name type="scientific">Pseudoalteromonas amylolytica</name>
    <dbReference type="NCBI Taxonomy" id="1859457"/>
    <lineage>
        <taxon>Bacteria</taxon>
        <taxon>Pseudomonadati</taxon>
        <taxon>Pseudomonadota</taxon>
        <taxon>Gammaproteobacteria</taxon>
        <taxon>Alteromonadales</taxon>
        <taxon>Pseudoalteromonadaceae</taxon>
        <taxon>Pseudoalteromonas</taxon>
    </lineage>
</organism>
<dbReference type="STRING" id="1859457.BET10_04415"/>
<dbReference type="InterPro" id="IPR028098">
    <property type="entry name" value="Glyco_trans_4-like_N"/>
</dbReference>
<dbReference type="AlphaFoldDB" id="A0A1S1N272"/>
<gene>
    <name evidence="3" type="ORF">BET10_04415</name>
</gene>